<dbReference type="Gene3D" id="3.20.20.450">
    <property type="entry name" value="EAL domain"/>
    <property type="match status" value="1"/>
</dbReference>
<name>A0A7Z6ZU24_9GAMM</name>
<feature type="domain" description="EAL" evidence="1">
    <location>
        <begin position="479"/>
        <end position="733"/>
    </location>
</feature>
<sequence length="744" mass="85393">MLSIWRRLRGYLIVLLIGGLLTYVSHDFFANSEREVILAKQSEQLREIEYTVSRELLQTIYISEWLAQEVTRSPTPILQRLRGTDVLIRRYFPSIDSVFFVETGARQDPRLYQVTDDVIISSSNDPVHDAIFKAVTQTRMALAAPSDARIIASDFEQLFIAVRIERTLESGILLLRFNLRDFMRDVMNIVLEEGYQFQLWNQTEVIFNFSGDLSTRNDWTVYSRLRIDDTSFRSELWPTRARLNASLSSTPQLTVAIGSALTLLGMFIFALARLLQRRGQILRDALAKANEKLQRQHNLDQQVRFLREHDELTELPNRQALMNYLRGEISSIEQRKGQLLAAHMNLDAFRKLNEALGHSMGDEVLRRIAHRLRKFCPPRGFVARLSGDEFVLILPDIYTDEHALEAAHQIQALIAPQFYIEKHEVYCSCAIGLAFANDADYQPTRLLQQAEMALNEARRQGYNGVSIYTRRQQDELVQRRLLLSQLYHAIEHEQVEVHYQPVFDLKTQKICRIEALIRWRQHASRLLQPDEFLPIIEDTGLIVPVTQRCIRQVADDISALRQAGHQDLVVHLNFSAKQLGMTSLATELSELLTRTQLPPQQLAIELRDYVFVNGVQQQPQHISALLHLGIQIFIDTVGIHHETTHALRHVAPHGIKINRSLISQIPVDTVNSKITNTILELADQQDLQVIAVGVENQQQIDYLLQRNCFLAQGHFLCRPLSHAQLFSLLASDKQAFVVGEDYAE</sequence>
<feature type="domain" description="GGDEF" evidence="2">
    <location>
        <begin position="337"/>
        <end position="470"/>
    </location>
</feature>
<dbReference type="CDD" id="cd01948">
    <property type="entry name" value="EAL"/>
    <property type="match status" value="1"/>
</dbReference>
<dbReference type="PANTHER" id="PTHR44757">
    <property type="entry name" value="DIGUANYLATE CYCLASE DGCP"/>
    <property type="match status" value="1"/>
</dbReference>
<dbReference type="PROSITE" id="PS50883">
    <property type="entry name" value="EAL"/>
    <property type="match status" value="1"/>
</dbReference>
<dbReference type="Pfam" id="PF00990">
    <property type="entry name" value="GGDEF"/>
    <property type="match status" value="1"/>
</dbReference>
<gene>
    <name evidence="3" type="ORF">CWE22_03445</name>
</gene>
<evidence type="ECO:0000313" key="3">
    <source>
        <dbReference type="EMBL" id="RUO41252.1"/>
    </source>
</evidence>
<dbReference type="InterPro" id="IPR000160">
    <property type="entry name" value="GGDEF_dom"/>
</dbReference>
<evidence type="ECO:0008006" key="5">
    <source>
        <dbReference type="Google" id="ProtNLM"/>
    </source>
</evidence>
<evidence type="ECO:0000313" key="4">
    <source>
        <dbReference type="Proteomes" id="UP000287766"/>
    </source>
</evidence>
<evidence type="ECO:0000259" key="2">
    <source>
        <dbReference type="PROSITE" id="PS50887"/>
    </source>
</evidence>
<dbReference type="Proteomes" id="UP000287766">
    <property type="component" value="Unassembled WGS sequence"/>
</dbReference>
<evidence type="ECO:0000259" key="1">
    <source>
        <dbReference type="PROSITE" id="PS50883"/>
    </source>
</evidence>
<dbReference type="SMART" id="SM00052">
    <property type="entry name" value="EAL"/>
    <property type="match status" value="1"/>
</dbReference>
<dbReference type="Pfam" id="PF00563">
    <property type="entry name" value="EAL"/>
    <property type="match status" value="1"/>
</dbReference>
<dbReference type="RefSeq" id="WP_169929984.1">
    <property type="nucleotide sequence ID" value="NZ_PIPR01000001.1"/>
</dbReference>
<dbReference type="SUPFAM" id="SSF141868">
    <property type="entry name" value="EAL domain-like"/>
    <property type="match status" value="1"/>
</dbReference>
<dbReference type="EMBL" id="PIPR01000001">
    <property type="protein sequence ID" value="RUO41252.1"/>
    <property type="molecule type" value="Genomic_DNA"/>
</dbReference>
<organism evidence="3 4">
    <name type="scientific">Pseudidiomarina aestuarii</name>
    <dbReference type="NCBI Taxonomy" id="624146"/>
    <lineage>
        <taxon>Bacteria</taxon>
        <taxon>Pseudomonadati</taxon>
        <taxon>Pseudomonadota</taxon>
        <taxon>Gammaproteobacteria</taxon>
        <taxon>Alteromonadales</taxon>
        <taxon>Idiomarinaceae</taxon>
        <taxon>Pseudidiomarina</taxon>
    </lineage>
</organism>
<dbReference type="PANTHER" id="PTHR44757:SF2">
    <property type="entry name" value="BIOFILM ARCHITECTURE MAINTENANCE PROTEIN MBAA"/>
    <property type="match status" value="1"/>
</dbReference>
<dbReference type="Gene3D" id="3.30.70.270">
    <property type="match status" value="1"/>
</dbReference>
<dbReference type="NCBIfam" id="TIGR00254">
    <property type="entry name" value="GGDEF"/>
    <property type="match status" value="1"/>
</dbReference>
<accession>A0A7Z6ZU24</accession>
<dbReference type="InterPro" id="IPR052155">
    <property type="entry name" value="Biofilm_reg_signaling"/>
</dbReference>
<dbReference type="InterPro" id="IPR029787">
    <property type="entry name" value="Nucleotide_cyclase"/>
</dbReference>
<dbReference type="InterPro" id="IPR001633">
    <property type="entry name" value="EAL_dom"/>
</dbReference>
<dbReference type="CDD" id="cd01949">
    <property type="entry name" value="GGDEF"/>
    <property type="match status" value="1"/>
</dbReference>
<dbReference type="AlphaFoldDB" id="A0A7Z6ZU24"/>
<dbReference type="InterPro" id="IPR035919">
    <property type="entry name" value="EAL_sf"/>
</dbReference>
<dbReference type="InterPro" id="IPR043128">
    <property type="entry name" value="Rev_trsase/Diguanyl_cyclase"/>
</dbReference>
<reference evidence="4" key="1">
    <citation type="journal article" date="2018" name="Front. Microbiol.">
        <title>Genome-Based Analysis Reveals the Taxonomy and Diversity of the Family Idiomarinaceae.</title>
        <authorList>
            <person name="Liu Y."/>
            <person name="Lai Q."/>
            <person name="Shao Z."/>
        </authorList>
    </citation>
    <scope>NUCLEOTIDE SEQUENCE [LARGE SCALE GENOMIC DNA]</scope>
    <source>
        <strain evidence="4">KYW314</strain>
    </source>
</reference>
<dbReference type="SUPFAM" id="SSF55073">
    <property type="entry name" value="Nucleotide cyclase"/>
    <property type="match status" value="1"/>
</dbReference>
<comment type="caution">
    <text evidence="3">The sequence shown here is derived from an EMBL/GenBank/DDBJ whole genome shotgun (WGS) entry which is preliminary data.</text>
</comment>
<dbReference type="SMART" id="SM00267">
    <property type="entry name" value="GGDEF"/>
    <property type="match status" value="1"/>
</dbReference>
<keyword evidence="4" id="KW-1185">Reference proteome</keyword>
<protein>
    <recommendedName>
        <fullName evidence="5">GGDEF-domain containing protein</fullName>
    </recommendedName>
</protein>
<dbReference type="PROSITE" id="PS50887">
    <property type="entry name" value="GGDEF"/>
    <property type="match status" value="1"/>
</dbReference>
<proteinExistence type="predicted"/>